<dbReference type="STRING" id="52131.GA0061100_1173"/>
<dbReference type="InterPro" id="IPR058647">
    <property type="entry name" value="BSH_CzcB-like"/>
</dbReference>
<feature type="coiled-coil region" evidence="2">
    <location>
        <begin position="161"/>
        <end position="195"/>
    </location>
</feature>
<name>A0A1C3WEY0_9HYPH</name>
<proteinExistence type="inferred from homology"/>
<dbReference type="Gene3D" id="2.40.50.100">
    <property type="match status" value="1"/>
</dbReference>
<dbReference type="AlphaFoldDB" id="A0A1C3WEY0"/>
<accession>A0A1C3WEY0</accession>
<feature type="domain" description="CusB-like beta-barrel" evidence="4">
    <location>
        <begin position="234"/>
        <end position="301"/>
    </location>
</feature>
<feature type="signal peptide" evidence="3">
    <location>
        <begin position="1"/>
        <end position="31"/>
    </location>
</feature>
<evidence type="ECO:0000256" key="3">
    <source>
        <dbReference type="SAM" id="SignalP"/>
    </source>
</evidence>
<evidence type="ECO:0000256" key="2">
    <source>
        <dbReference type="SAM" id="Coils"/>
    </source>
</evidence>
<dbReference type="InterPro" id="IPR058792">
    <property type="entry name" value="Beta-barrel_RND_2"/>
</dbReference>
<dbReference type="InterPro" id="IPR006143">
    <property type="entry name" value="RND_pump_MFP"/>
</dbReference>
<dbReference type="Gene3D" id="1.10.287.470">
    <property type="entry name" value="Helix hairpin bin"/>
    <property type="match status" value="1"/>
</dbReference>
<dbReference type="SUPFAM" id="SSF111369">
    <property type="entry name" value="HlyD-like secretion proteins"/>
    <property type="match status" value="1"/>
</dbReference>
<keyword evidence="3" id="KW-0732">Signal</keyword>
<evidence type="ECO:0000259" key="5">
    <source>
        <dbReference type="Pfam" id="PF25973"/>
    </source>
</evidence>
<feature type="chain" id="PRO_5008685435" evidence="3">
    <location>
        <begin position="32"/>
        <end position="382"/>
    </location>
</feature>
<dbReference type="PANTHER" id="PTHR30469:SF15">
    <property type="entry name" value="HLYD FAMILY OF SECRETION PROTEINS"/>
    <property type="match status" value="1"/>
</dbReference>
<evidence type="ECO:0000259" key="6">
    <source>
        <dbReference type="Pfam" id="PF25989"/>
    </source>
</evidence>
<feature type="domain" description="CzcB-like barrel-sandwich hybrid" evidence="5">
    <location>
        <begin position="84"/>
        <end position="224"/>
    </location>
</feature>
<dbReference type="GO" id="GO:0015562">
    <property type="term" value="F:efflux transmembrane transporter activity"/>
    <property type="evidence" value="ECO:0007669"/>
    <property type="project" value="TreeGrafter"/>
</dbReference>
<organism evidence="7 8">
    <name type="scientific">Rhizobium hainanense</name>
    <dbReference type="NCBI Taxonomy" id="52131"/>
    <lineage>
        <taxon>Bacteria</taxon>
        <taxon>Pseudomonadati</taxon>
        <taxon>Pseudomonadota</taxon>
        <taxon>Alphaproteobacteria</taxon>
        <taxon>Hyphomicrobiales</taxon>
        <taxon>Rhizobiaceae</taxon>
        <taxon>Rhizobium/Agrobacterium group</taxon>
        <taxon>Rhizobium</taxon>
    </lineage>
</organism>
<dbReference type="Gene3D" id="2.40.30.170">
    <property type="match status" value="1"/>
</dbReference>
<dbReference type="Pfam" id="PF25989">
    <property type="entry name" value="YknX_C"/>
    <property type="match status" value="1"/>
</dbReference>
<evidence type="ECO:0000256" key="1">
    <source>
        <dbReference type="ARBA" id="ARBA00009477"/>
    </source>
</evidence>
<evidence type="ECO:0000313" key="8">
    <source>
        <dbReference type="Proteomes" id="UP000186228"/>
    </source>
</evidence>
<dbReference type="GO" id="GO:1990281">
    <property type="term" value="C:efflux pump complex"/>
    <property type="evidence" value="ECO:0007669"/>
    <property type="project" value="TreeGrafter"/>
</dbReference>
<keyword evidence="8" id="KW-1185">Reference proteome</keyword>
<dbReference type="PANTHER" id="PTHR30469">
    <property type="entry name" value="MULTIDRUG RESISTANCE PROTEIN MDTA"/>
    <property type="match status" value="1"/>
</dbReference>
<dbReference type="Gene3D" id="2.40.420.20">
    <property type="match status" value="1"/>
</dbReference>
<dbReference type="Proteomes" id="UP000186228">
    <property type="component" value="Unassembled WGS sequence"/>
</dbReference>
<dbReference type="EMBL" id="FMAC01000017">
    <property type="protein sequence ID" value="SCB38446.1"/>
    <property type="molecule type" value="Genomic_DNA"/>
</dbReference>
<evidence type="ECO:0000313" key="7">
    <source>
        <dbReference type="EMBL" id="SCB38446.1"/>
    </source>
</evidence>
<keyword evidence="2" id="KW-0175">Coiled coil</keyword>
<dbReference type="InterPro" id="IPR058637">
    <property type="entry name" value="YknX-like_C"/>
</dbReference>
<comment type="similarity">
    <text evidence="1">Belongs to the membrane fusion protein (MFP) (TC 8.A.1) family.</text>
</comment>
<dbReference type="Pfam" id="PF25973">
    <property type="entry name" value="BSH_CzcB"/>
    <property type="match status" value="1"/>
</dbReference>
<evidence type="ECO:0000259" key="4">
    <source>
        <dbReference type="Pfam" id="PF25954"/>
    </source>
</evidence>
<sequence length="382" mass="40420">MLGVMMNRISKMTVALALVALGIAGVVIAPASNDARDAPAIVGQTASIKAKTVEVAPMEVMQVHRRNYRQEIRINGFIQPARRVTLTARLSGTLASVEADVGMAVQAGTVIARFDTETLTLSLNKLVATTEAKAATLLRAQKDLERTRSLAATGGVAQAKLTEVETDVAVLKAELRALQAEEAEARRALDDAVVTAPFDGIVNSRKINPGQAVSINTELFEIVDIAKLDLAALLPPQESAGLSIGQMAEIEIEGLPDKPLSARLDRISPATVDGSRSLQVYLRLEQAAAGLRGGMFGHGALRIESHDDILAVPAAAITREGGETFIRMISDGAMRRQPITLGNARIGEDLVEVRSGLNEGDHIITVPLKDVASGTPVKIAGR</sequence>
<gene>
    <name evidence="7" type="ORF">GA0061100_1173</name>
</gene>
<feature type="domain" description="YknX-like C-terminal permuted SH3-like" evidence="6">
    <location>
        <begin position="310"/>
        <end position="379"/>
    </location>
</feature>
<dbReference type="NCBIfam" id="TIGR01730">
    <property type="entry name" value="RND_mfp"/>
    <property type="match status" value="1"/>
</dbReference>
<dbReference type="Pfam" id="PF25954">
    <property type="entry name" value="Beta-barrel_RND_2"/>
    <property type="match status" value="1"/>
</dbReference>
<protein>
    <submittedName>
        <fullName evidence="7">RND family efflux transporter, MFP subunit</fullName>
    </submittedName>
</protein>
<reference evidence="8" key="1">
    <citation type="submission" date="2016-08" db="EMBL/GenBank/DDBJ databases">
        <authorList>
            <person name="Varghese N."/>
            <person name="Submissions Spin"/>
        </authorList>
    </citation>
    <scope>NUCLEOTIDE SEQUENCE [LARGE SCALE GENOMIC DNA]</scope>
    <source>
        <strain evidence="8">CCBAU 57015</strain>
    </source>
</reference>